<dbReference type="EMBL" id="LR134355">
    <property type="protein sequence ID" value="VEG50747.1"/>
    <property type="molecule type" value="Genomic_DNA"/>
</dbReference>
<gene>
    <name evidence="2" type="ORF">NCTC10485_05067</name>
</gene>
<dbReference type="AlphaFoldDB" id="A0A448IEP0"/>
<sequence>MAQSIVTARIDDAAPGDILALDRGAGEQTFKVVHKEPVETGFLITLEGNDGETCQLEMAAGTPVKRSLEAKWESTQSPTPNAEP</sequence>
<name>A0A448IEP0_MYCCI</name>
<feature type="region of interest" description="Disordered" evidence="1">
    <location>
        <begin position="65"/>
        <end position="84"/>
    </location>
</feature>
<reference evidence="2 3" key="1">
    <citation type="submission" date="2018-12" db="EMBL/GenBank/DDBJ databases">
        <authorList>
            <consortium name="Pathogen Informatics"/>
        </authorList>
    </citation>
    <scope>NUCLEOTIDE SEQUENCE [LARGE SCALE GENOMIC DNA]</scope>
    <source>
        <strain evidence="2 3">NCTC10485</strain>
    </source>
</reference>
<organism evidence="2 3">
    <name type="scientific">Mycolicibacterium chitae</name>
    <name type="common">Mycobacterium chitae</name>
    <dbReference type="NCBI Taxonomy" id="1792"/>
    <lineage>
        <taxon>Bacteria</taxon>
        <taxon>Bacillati</taxon>
        <taxon>Actinomycetota</taxon>
        <taxon>Actinomycetes</taxon>
        <taxon>Mycobacteriales</taxon>
        <taxon>Mycobacteriaceae</taxon>
        <taxon>Mycolicibacterium</taxon>
    </lineage>
</organism>
<evidence type="ECO:0000256" key="1">
    <source>
        <dbReference type="SAM" id="MobiDB-lite"/>
    </source>
</evidence>
<feature type="compositionally biased region" description="Polar residues" evidence="1">
    <location>
        <begin position="73"/>
        <end position="84"/>
    </location>
</feature>
<evidence type="ECO:0000313" key="2">
    <source>
        <dbReference type="EMBL" id="VEG50747.1"/>
    </source>
</evidence>
<dbReference type="OrthoDB" id="4628667at2"/>
<accession>A0A448IEP0</accession>
<dbReference type="RefSeq" id="WP_126336341.1">
    <property type="nucleotide sequence ID" value="NZ_AP022604.1"/>
</dbReference>
<evidence type="ECO:0000313" key="3">
    <source>
        <dbReference type="Proteomes" id="UP000282551"/>
    </source>
</evidence>
<protein>
    <submittedName>
        <fullName evidence="2">Oxidoreductase, FAD-linked</fullName>
    </submittedName>
</protein>
<dbReference type="Proteomes" id="UP000282551">
    <property type="component" value="Chromosome"/>
</dbReference>
<proteinExistence type="predicted"/>
<keyword evidence="3" id="KW-1185">Reference proteome</keyword>